<reference evidence="2 3" key="1">
    <citation type="submission" date="2019-08" db="EMBL/GenBank/DDBJ databases">
        <title>Deep-cultivation of Planctomycetes and their phenomic and genomic characterization uncovers novel biology.</title>
        <authorList>
            <person name="Wiegand S."/>
            <person name="Jogler M."/>
            <person name="Boedeker C."/>
            <person name="Pinto D."/>
            <person name="Vollmers J."/>
            <person name="Rivas-Marin E."/>
            <person name="Kohn T."/>
            <person name="Peeters S.H."/>
            <person name="Heuer A."/>
            <person name="Rast P."/>
            <person name="Oberbeckmann S."/>
            <person name="Bunk B."/>
            <person name="Jeske O."/>
            <person name="Meyerdierks A."/>
            <person name="Storesund J.E."/>
            <person name="Kallscheuer N."/>
            <person name="Luecker S."/>
            <person name="Lage O.M."/>
            <person name="Pohl T."/>
            <person name="Merkel B.J."/>
            <person name="Hornburger P."/>
            <person name="Mueller R.-W."/>
            <person name="Bruemmer F."/>
            <person name="Labrenz M."/>
            <person name="Spormann A.M."/>
            <person name="Op Den Camp H."/>
            <person name="Overmann J."/>
            <person name="Amann R."/>
            <person name="Jetten M.S.M."/>
            <person name="Mascher T."/>
            <person name="Medema M.H."/>
            <person name="Devos D.P."/>
            <person name="Kaster A.-K."/>
            <person name="Ovreas L."/>
            <person name="Rohde M."/>
            <person name="Galperin M.Y."/>
            <person name="Jogler C."/>
        </authorList>
    </citation>
    <scope>NUCLEOTIDE SEQUENCE [LARGE SCALE GENOMIC DNA]</scope>
    <source>
        <strain evidence="2 3">LF1</strain>
    </source>
</reference>
<dbReference type="RefSeq" id="WP_235033521.1">
    <property type="nucleotide sequence ID" value="NZ_LWSK01000011.1"/>
</dbReference>
<name>A0A5B1CRQ8_9BACT</name>
<organism evidence="2 3">
    <name type="scientific">Rubripirellula obstinata</name>
    <dbReference type="NCBI Taxonomy" id="406547"/>
    <lineage>
        <taxon>Bacteria</taxon>
        <taxon>Pseudomonadati</taxon>
        <taxon>Planctomycetota</taxon>
        <taxon>Planctomycetia</taxon>
        <taxon>Pirellulales</taxon>
        <taxon>Pirellulaceae</taxon>
        <taxon>Rubripirellula</taxon>
    </lineage>
</organism>
<comment type="caution">
    <text evidence="2">The sequence shown here is derived from an EMBL/GenBank/DDBJ whole genome shotgun (WGS) entry which is preliminary data.</text>
</comment>
<evidence type="ECO:0008006" key="4">
    <source>
        <dbReference type="Google" id="ProtNLM"/>
    </source>
</evidence>
<dbReference type="EMBL" id="VRLW01000001">
    <property type="protein sequence ID" value="KAA1262330.1"/>
    <property type="molecule type" value="Genomic_DNA"/>
</dbReference>
<evidence type="ECO:0000313" key="3">
    <source>
        <dbReference type="Proteomes" id="UP000322699"/>
    </source>
</evidence>
<keyword evidence="1" id="KW-0472">Membrane</keyword>
<keyword evidence="1" id="KW-1133">Transmembrane helix</keyword>
<accession>A0A5B1CRQ8</accession>
<dbReference type="Proteomes" id="UP000322699">
    <property type="component" value="Unassembled WGS sequence"/>
</dbReference>
<dbReference type="AlphaFoldDB" id="A0A5B1CRQ8"/>
<sequence length="287" mass="32033">MRNELPESNRPIRDLIRRLIKAPAALSILWPAILILGGYLAWHRWGAQHVAAGLGGVRAEAIQVTEPPMYVRSDVINSVYNDTAMSGLSLMDRSATSKIAAAFSMHPWVRDVLSVRKLPGGVVDVRLDYRLPVAMTRVYKPQYASSEKYYLPIDGEGVLLPSEEFARSETRDFIHIEIPGVDSNNRPGTKFGDRRVEAAAALAEILKPFREQAEIRSIQVVGDSRFNDVPQLEIETTDGRRFAWGNPPGLEAPGEATAEMKVQTLLQADKTATLDLRMARPRTDFRR</sequence>
<evidence type="ECO:0000256" key="1">
    <source>
        <dbReference type="SAM" id="Phobius"/>
    </source>
</evidence>
<feature type="transmembrane region" description="Helical" evidence="1">
    <location>
        <begin position="20"/>
        <end position="42"/>
    </location>
</feature>
<gene>
    <name evidence="2" type="ORF">LF1_48940</name>
</gene>
<proteinExistence type="predicted"/>
<evidence type="ECO:0000313" key="2">
    <source>
        <dbReference type="EMBL" id="KAA1262330.1"/>
    </source>
</evidence>
<protein>
    <recommendedName>
        <fullName evidence="4">Cell division protein FtsQ</fullName>
    </recommendedName>
</protein>
<keyword evidence="1" id="KW-0812">Transmembrane</keyword>
<keyword evidence="3" id="KW-1185">Reference proteome</keyword>